<keyword evidence="2" id="KW-1185">Reference proteome</keyword>
<reference evidence="1" key="2">
    <citation type="submission" date="2020-09" db="EMBL/GenBank/DDBJ databases">
        <authorList>
            <person name="Sun Q."/>
            <person name="Zhou Y."/>
        </authorList>
    </citation>
    <scope>NUCLEOTIDE SEQUENCE</scope>
    <source>
        <strain evidence="1">CGMCC 1.15095</strain>
    </source>
</reference>
<dbReference type="AlphaFoldDB" id="A0A916TSK4"/>
<gene>
    <name evidence="1" type="ORF">GCM10011494_21650</name>
</gene>
<dbReference type="Proteomes" id="UP000608154">
    <property type="component" value="Unassembled WGS sequence"/>
</dbReference>
<protein>
    <submittedName>
        <fullName evidence="1">Uncharacterized protein</fullName>
    </submittedName>
</protein>
<dbReference type="EMBL" id="BMHK01000013">
    <property type="protein sequence ID" value="GGC02821.1"/>
    <property type="molecule type" value="Genomic_DNA"/>
</dbReference>
<dbReference type="RefSeq" id="WP_188771387.1">
    <property type="nucleotide sequence ID" value="NZ_BMHK01000013.1"/>
</dbReference>
<sequence>MAIQAPDTDSPDLEAADITPTGELESCNHLLEDHVALMCFYDEKGLCCANRSGIKVPA</sequence>
<accession>A0A916TSK4</accession>
<organism evidence="1 2">
    <name type="scientific">Novosphingobium endophyticum</name>
    <dbReference type="NCBI Taxonomy" id="1955250"/>
    <lineage>
        <taxon>Bacteria</taxon>
        <taxon>Pseudomonadati</taxon>
        <taxon>Pseudomonadota</taxon>
        <taxon>Alphaproteobacteria</taxon>
        <taxon>Sphingomonadales</taxon>
        <taxon>Sphingomonadaceae</taxon>
        <taxon>Novosphingobium</taxon>
    </lineage>
</organism>
<comment type="caution">
    <text evidence="1">The sequence shown here is derived from an EMBL/GenBank/DDBJ whole genome shotgun (WGS) entry which is preliminary data.</text>
</comment>
<evidence type="ECO:0000313" key="1">
    <source>
        <dbReference type="EMBL" id="GGC02821.1"/>
    </source>
</evidence>
<proteinExistence type="predicted"/>
<reference evidence="1" key="1">
    <citation type="journal article" date="2014" name="Int. J. Syst. Evol. Microbiol.">
        <title>Complete genome sequence of Corynebacterium casei LMG S-19264T (=DSM 44701T), isolated from a smear-ripened cheese.</title>
        <authorList>
            <consortium name="US DOE Joint Genome Institute (JGI-PGF)"/>
            <person name="Walter F."/>
            <person name="Albersmeier A."/>
            <person name="Kalinowski J."/>
            <person name="Ruckert C."/>
        </authorList>
    </citation>
    <scope>NUCLEOTIDE SEQUENCE</scope>
    <source>
        <strain evidence="1">CGMCC 1.15095</strain>
    </source>
</reference>
<name>A0A916TSK4_9SPHN</name>
<evidence type="ECO:0000313" key="2">
    <source>
        <dbReference type="Proteomes" id="UP000608154"/>
    </source>
</evidence>